<sequence length="138" mass="14754">MISIVGESVDSQRCFQCLRLLSCQLWASLQSQGGEQDSCLCWTAVLLPACSLALVRGPVISVSGLSRQPTQTLPRHKGGLVLGETGVGNSPPPPSSRSPGRCLLRRSHIFEAEQLREKGLLCHPFTVATSQETLGPSS</sequence>
<accession>A0AAN8CNF1</accession>
<evidence type="ECO:0000256" key="1">
    <source>
        <dbReference type="SAM" id="MobiDB-lite"/>
    </source>
</evidence>
<feature type="region of interest" description="Disordered" evidence="1">
    <location>
        <begin position="66"/>
        <end position="101"/>
    </location>
</feature>
<evidence type="ECO:0000313" key="3">
    <source>
        <dbReference type="Proteomes" id="UP001335648"/>
    </source>
</evidence>
<dbReference type="EMBL" id="JAULUE010002049">
    <property type="protein sequence ID" value="KAK5906650.1"/>
    <property type="molecule type" value="Genomic_DNA"/>
</dbReference>
<name>A0AAN8CNF1_9TELE</name>
<organism evidence="2 3">
    <name type="scientific">Champsocephalus esox</name>
    <name type="common">pike icefish</name>
    <dbReference type="NCBI Taxonomy" id="159716"/>
    <lineage>
        <taxon>Eukaryota</taxon>
        <taxon>Metazoa</taxon>
        <taxon>Chordata</taxon>
        <taxon>Craniata</taxon>
        <taxon>Vertebrata</taxon>
        <taxon>Euteleostomi</taxon>
        <taxon>Actinopterygii</taxon>
        <taxon>Neopterygii</taxon>
        <taxon>Teleostei</taxon>
        <taxon>Neoteleostei</taxon>
        <taxon>Acanthomorphata</taxon>
        <taxon>Eupercaria</taxon>
        <taxon>Perciformes</taxon>
        <taxon>Notothenioidei</taxon>
        <taxon>Channichthyidae</taxon>
        <taxon>Champsocephalus</taxon>
    </lineage>
</organism>
<evidence type="ECO:0000313" key="2">
    <source>
        <dbReference type="EMBL" id="KAK5906650.1"/>
    </source>
</evidence>
<comment type="caution">
    <text evidence="2">The sequence shown here is derived from an EMBL/GenBank/DDBJ whole genome shotgun (WGS) entry which is preliminary data.</text>
</comment>
<reference evidence="2 3" key="1">
    <citation type="journal article" date="2023" name="Mol. Biol. Evol.">
        <title>Genomics of Secondarily Temperate Adaptation in the Only Non-Antarctic Icefish.</title>
        <authorList>
            <person name="Rivera-Colon A.G."/>
            <person name="Rayamajhi N."/>
            <person name="Minhas B.F."/>
            <person name="Madrigal G."/>
            <person name="Bilyk K.T."/>
            <person name="Yoon V."/>
            <person name="Hune M."/>
            <person name="Gregory S."/>
            <person name="Cheng C.H.C."/>
            <person name="Catchen J.M."/>
        </authorList>
    </citation>
    <scope>NUCLEOTIDE SEQUENCE [LARGE SCALE GENOMIC DNA]</scope>
    <source>
        <strain evidence="2">JC2023a</strain>
    </source>
</reference>
<protein>
    <submittedName>
        <fullName evidence="2">Uncharacterized protein</fullName>
    </submittedName>
</protein>
<gene>
    <name evidence="2" type="ORF">CesoFtcFv8_004575</name>
</gene>
<proteinExistence type="predicted"/>
<keyword evidence="3" id="KW-1185">Reference proteome</keyword>
<dbReference type="Proteomes" id="UP001335648">
    <property type="component" value="Unassembled WGS sequence"/>
</dbReference>
<dbReference type="AlphaFoldDB" id="A0AAN8CNF1"/>